<organism evidence="2 3">
    <name type="scientific">Nitrobacter winogradskyi</name>
    <name type="common">Nitrobacter agilis</name>
    <dbReference type="NCBI Taxonomy" id="913"/>
    <lineage>
        <taxon>Bacteria</taxon>
        <taxon>Pseudomonadati</taxon>
        <taxon>Pseudomonadota</taxon>
        <taxon>Alphaproteobacteria</taxon>
        <taxon>Hyphomicrobiales</taxon>
        <taxon>Nitrobacteraceae</taxon>
        <taxon>Nitrobacter</taxon>
    </lineage>
</organism>
<comment type="caution">
    <text evidence="2">The sequence shown here is derived from an EMBL/GenBank/DDBJ whole genome shotgun (WGS) entry which is preliminary data.</text>
</comment>
<reference evidence="2 3" key="1">
    <citation type="submission" date="2019-06" db="EMBL/GenBank/DDBJ databases">
        <title>Whole genome shotgun sequence of Nitrobacter winogradskyi NBRC 14297.</title>
        <authorList>
            <person name="Hosoyama A."/>
            <person name="Uohara A."/>
            <person name="Ohji S."/>
            <person name="Ichikawa N."/>
        </authorList>
    </citation>
    <scope>NUCLEOTIDE SEQUENCE [LARGE SCALE GENOMIC DNA]</scope>
    <source>
        <strain evidence="2 3">NBRC 14297</strain>
    </source>
</reference>
<dbReference type="AlphaFoldDB" id="A0A4Y3WDB1"/>
<dbReference type="PANTHER" id="PTHR30535:SF34">
    <property type="entry name" value="MOLYBDATE-BINDING PROTEIN MOLA"/>
    <property type="match status" value="1"/>
</dbReference>
<dbReference type="Proteomes" id="UP000318825">
    <property type="component" value="Unassembled WGS sequence"/>
</dbReference>
<dbReference type="PANTHER" id="PTHR30535">
    <property type="entry name" value="VITAMIN B12-BINDING PROTEIN"/>
    <property type="match status" value="1"/>
</dbReference>
<dbReference type="Gene3D" id="1.20.58.2180">
    <property type="match status" value="1"/>
</dbReference>
<accession>A0A4Y3WDB1</accession>
<dbReference type="Gene3D" id="3.40.50.1980">
    <property type="entry name" value="Nitrogenase molybdenum iron protein domain"/>
    <property type="match status" value="2"/>
</dbReference>
<dbReference type="SUPFAM" id="SSF53807">
    <property type="entry name" value="Helical backbone' metal receptor"/>
    <property type="match status" value="1"/>
</dbReference>
<dbReference type="Pfam" id="PF01497">
    <property type="entry name" value="Peripla_BP_2"/>
    <property type="match status" value="1"/>
</dbReference>
<dbReference type="EMBL" id="BJNF01000081">
    <property type="protein sequence ID" value="GEC16903.1"/>
    <property type="molecule type" value="Genomic_DNA"/>
</dbReference>
<evidence type="ECO:0000313" key="3">
    <source>
        <dbReference type="Proteomes" id="UP000318825"/>
    </source>
</evidence>
<proteinExistence type="predicted"/>
<name>A0A4Y3WDB1_NITWI</name>
<sequence length="322" mass="36863">MAGRRVTVPVHIQRAASLLITSYERMLLLDQIEKMAMSMRVTSPWARTIFPEFSAAGDIEVKSAVNPNVEELVAKKVDVVFFWDRPAIIQKLAAAGIPVVVTQVPDQAQTDSFEAYKRNRKKDVLMHGQIFGPEAEKKAGAWSRYFDEKVDYVYSKTKDIPDGERPSVYYVRGPDVLTTHSKNSPTWWAMRVAGGMPRASGQTRDVIDRVPAEQFISWNLDVIFMGWLDNTDLVLKDQKWSKVPAVINKRAFISPNGVYRWDHSSEVPLLIMFFAKKLYPDLFSDLDLVAETKYFYKTFYRYELTDDEADRILTHRPPGATK</sequence>
<dbReference type="InterPro" id="IPR050902">
    <property type="entry name" value="ABC_Transporter_SBP"/>
</dbReference>
<feature type="domain" description="Fe/B12 periplasmic-binding" evidence="1">
    <location>
        <begin position="58"/>
        <end position="253"/>
    </location>
</feature>
<evidence type="ECO:0000259" key="1">
    <source>
        <dbReference type="Pfam" id="PF01497"/>
    </source>
</evidence>
<protein>
    <submittedName>
        <fullName evidence="2">Iron ABC transporter substrate-binding protein</fullName>
    </submittedName>
</protein>
<evidence type="ECO:0000313" key="2">
    <source>
        <dbReference type="EMBL" id="GEC16903.1"/>
    </source>
</evidence>
<gene>
    <name evidence="2" type="ORF">NWI01_27950</name>
</gene>
<dbReference type="InterPro" id="IPR002491">
    <property type="entry name" value="ABC_transptr_periplasmic_BD"/>
</dbReference>